<dbReference type="EMBL" id="AP014648">
    <property type="protein sequence ID" value="BAQ18209.1"/>
    <property type="molecule type" value="Genomic_DNA"/>
</dbReference>
<gene>
    <name evidence="2" type="ORF">GL4_2775</name>
</gene>
<organism evidence="2 3">
    <name type="scientific">Methyloceanibacter caenitepidi</name>
    <dbReference type="NCBI Taxonomy" id="1384459"/>
    <lineage>
        <taxon>Bacteria</taxon>
        <taxon>Pseudomonadati</taxon>
        <taxon>Pseudomonadota</taxon>
        <taxon>Alphaproteobacteria</taxon>
        <taxon>Hyphomicrobiales</taxon>
        <taxon>Hyphomicrobiaceae</taxon>
        <taxon>Methyloceanibacter</taxon>
    </lineage>
</organism>
<dbReference type="STRING" id="1384459.GL4_2775"/>
<evidence type="ECO:0000313" key="2">
    <source>
        <dbReference type="EMBL" id="BAQ18209.1"/>
    </source>
</evidence>
<feature type="region of interest" description="Disordered" evidence="1">
    <location>
        <begin position="1"/>
        <end position="22"/>
    </location>
</feature>
<accession>A0A0A8K893</accession>
<evidence type="ECO:0000313" key="3">
    <source>
        <dbReference type="Proteomes" id="UP000031643"/>
    </source>
</evidence>
<name>A0A0A8K893_9HYPH</name>
<dbReference type="KEGG" id="mcg:GL4_2775"/>
<evidence type="ECO:0000256" key="1">
    <source>
        <dbReference type="SAM" id="MobiDB-lite"/>
    </source>
</evidence>
<reference evidence="2 3" key="1">
    <citation type="submission" date="2014-09" db="EMBL/GenBank/DDBJ databases">
        <title>Genome sequencing of Methyloceanibacter caenitepidi Gela4.</title>
        <authorList>
            <person name="Takeuchi M."/>
            <person name="Susumu S."/>
            <person name="Kamagata Y."/>
            <person name="Oshima K."/>
            <person name="Hattori M."/>
            <person name="Iwasaki W."/>
        </authorList>
    </citation>
    <scope>NUCLEOTIDE SEQUENCE [LARGE SCALE GENOMIC DNA]</scope>
    <source>
        <strain evidence="2 3">Gela4</strain>
    </source>
</reference>
<keyword evidence="3" id="KW-1185">Reference proteome</keyword>
<protein>
    <submittedName>
        <fullName evidence="2">Uncharacterized protein</fullName>
    </submittedName>
</protein>
<sequence>MAALGDRRRSAASNGLRMGENRMPHQPIFEALARRGLHGGL</sequence>
<dbReference type="Proteomes" id="UP000031643">
    <property type="component" value="Chromosome"/>
</dbReference>
<proteinExistence type="predicted"/>
<dbReference type="AlphaFoldDB" id="A0A0A8K893"/>
<dbReference type="HOGENOM" id="CLU_3272614_0_0_5"/>